<dbReference type="Proteomes" id="UP001064048">
    <property type="component" value="Chromosome 21"/>
</dbReference>
<evidence type="ECO:0000313" key="2">
    <source>
        <dbReference type="Proteomes" id="UP001064048"/>
    </source>
</evidence>
<comment type="caution">
    <text evidence="1">The sequence shown here is derived from an EMBL/GenBank/DDBJ whole genome shotgun (WGS) entry which is preliminary data.</text>
</comment>
<protein>
    <submittedName>
        <fullName evidence="1">Uncharacterized protein</fullName>
    </submittedName>
</protein>
<organism evidence="1 2">
    <name type="scientific">Choristoneura fumiferana</name>
    <name type="common">Spruce budworm moth</name>
    <name type="synonym">Archips fumiferana</name>
    <dbReference type="NCBI Taxonomy" id="7141"/>
    <lineage>
        <taxon>Eukaryota</taxon>
        <taxon>Metazoa</taxon>
        <taxon>Ecdysozoa</taxon>
        <taxon>Arthropoda</taxon>
        <taxon>Hexapoda</taxon>
        <taxon>Insecta</taxon>
        <taxon>Pterygota</taxon>
        <taxon>Neoptera</taxon>
        <taxon>Endopterygota</taxon>
        <taxon>Lepidoptera</taxon>
        <taxon>Glossata</taxon>
        <taxon>Ditrysia</taxon>
        <taxon>Tortricoidea</taxon>
        <taxon>Tortricidae</taxon>
        <taxon>Tortricinae</taxon>
        <taxon>Choristoneura</taxon>
    </lineage>
</organism>
<proteinExistence type="predicted"/>
<dbReference type="EMBL" id="CM046121">
    <property type="protein sequence ID" value="KAI8434040.1"/>
    <property type="molecule type" value="Genomic_DNA"/>
</dbReference>
<sequence>MSFLGLKTKSTPVSRKRLASESSELSESSNSAPPARLEEVAGVEPENIGKKNSKLTKFENDEDTVSKLGPIPPADSKLHFDDVPKNKYSVTKLIAPRPCLTAKYIQSLAADIRAVSHQWVIQCCTTNSLLDLDTLALPAGWSITKQDTFVKFWERVCTLAGATTRVVNEEDLNMSGALALVTEWDCPHEVQNKANQDNIPLVSTTWVVQCLIEAKVIAPTSHDKFSFMYTEPE</sequence>
<reference evidence="1 2" key="1">
    <citation type="journal article" date="2022" name="Genome Biol. Evol.">
        <title>The Spruce Budworm Genome: Reconstructing the Evolutionary History of Antifreeze Proteins.</title>
        <authorList>
            <person name="Beliveau C."/>
            <person name="Gagne P."/>
            <person name="Picq S."/>
            <person name="Vernygora O."/>
            <person name="Keeling C.I."/>
            <person name="Pinkney K."/>
            <person name="Doucet D."/>
            <person name="Wen F."/>
            <person name="Johnston J.S."/>
            <person name="Maaroufi H."/>
            <person name="Boyle B."/>
            <person name="Laroche J."/>
            <person name="Dewar K."/>
            <person name="Juretic N."/>
            <person name="Blackburn G."/>
            <person name="Nisole A."/>
            <person name="Brunet B."/>
            <person name="Brandao M."/>
            <person name="Lumley L."/>
            <person name="Duan J."/>
            <person name="Quan G."/>
            <person name="Lucarotti C.J."/>
            <person name="Roe A.D."/>
            <person name="Sperling F.A.H."/>
            <person name="Levesque R.C."/>
            <person name="Cusson M."/>
        </authorList>
    </citation>
    <scope>NUCLEOTIDE SEQUENCE [LARGE SCALE GENOMIC DNA]</scope>
    <source>
        <strain evidence="1">Glfc:IPQL:Cfum</strain>
    </source>
</reference>
<name>A0ACC0KCV7_CHOFU</name>
<keyword evidence="2" id="KW-1185">Reference proteome</keyword>
<evidence type="ECO:0000313" key="1">
    <source>
        <dbReference type="EMBL" id="KAI8434040.1"/>
    </source>
</evidence>
<gene>
    <name evidence="1" type="ORF">MSG28_012190</name>
</gene>
<accession>A0ACC0KCV7</accession>